<gene>
    <name evidence="1" type="ORF">GCM10025781_08200</name>
</gene>
<keyword evidence="2" id="KW-1185">Reference proteome</keyword>
<evidence type="ECO:0000313" key="2">
    <source>
        <dbReference type="Proteomes" id="UP001501446"/>
    </source>
</evidence>
<evidence type="ECO:0000313" key="1">
    <source>
        <dbReference type="EMBL" id="GAA4693201.1"/>
    </source>
</evidence>
<organism evidence="1 2">
    <name type="scientific">Kocuria gwangalliensis</name>
    <dbReference type="NCBI Taxonomy" id="501592"/>
    <lineage>
        <taxon>Bacteria</taxon>
        <taxon>Bacillati</taxon>
        <taxon>Actinomycetota</taxon>
        <taxon>Actinomycetes</taxon>
        <taxon>Micrococcales</taxon>
        <taxon>Micrococcaceae</taxon>
        <taxon>Kocuria</taxon>
    </lineage>
</organism>
<protein>
    <submittedName>
        <fullName evidence="1">Uncharacterized protein</fullName>
    </submittedName>
</protein>
<comment type="caution">
    <text evidence="1">The sequence shown here is derived from an EMBL/GenBank/DDBJ whole genome shotgun (WGS) entry which is preliminary data.</text>
</comment>
<dbReference type="InterPro" id="IPR025671">
    <property type="entry name" value="HXXEE"/>
</dbReference>
<dbReference type="Pfam" id="PF13787">
    <property type="entry name" value="HXXEE"/>
    <property type="match status" value="1"/>
</dbReference>
<dbReference type="Proteomes" id="UP001501446">
    <property type="component" value="Unassembled WGS sequence"/>
</dbReference>
<reference evidence="2" key="1">
    <citation type="journal article" date="2019" name="Int. J. Syst. Evol. Microbiol.">
        <title>The Global Catalogue of Microorganisms (GCM) 10K type strain sequencing project: providing services to taxonomists for standard genome sequencing and annotation.</title>
        <authorList>
            <consortium name="The Broad Institute Genomics Platform"/>
            <consortium name="The Broad Institute Genome Sequencing Center for Infectious Disease"/>
            <person name="Wu L."/>
            <person name="Ma J."/>
        </authorList>
    </citation>
    <scope>NUCLEOTIDE SEQUENCE [LARGE SCALE GENOMIC DNA]</scope>
    <source>
        <strain evidence="2">JCM 18958</strain>
    </source>
</reference>
<proteinExistence type="predicted"/>
<dbReference type="EMBL" id="BAABLN010000008">
    <property type="protein sequence ID" value="GAA4693201.1"/>
    <property type="molecule type" value="Genomic_DNA"/>
</dbReference>
<accession>A0ABP8WR24</accession>
<sequence>MAGLEAHLGTHVAASVLTRGYTPGLLTAMPLMLPGCHLAVEELEREGIWLIAADRVRGAALLVPSAVLAQVVARGAGPASALTGWFGRR</sequence>
<name>A0ABP8WR24_9MICC</name>